<dbReference type="AlphaFoldDB" id="A0A816CQV9"/>
<evidence type="ECO:0000313" key="2">
    <source>
        <dbReference type="EMBL" id="CAF4519643.1"/>
    </source>
</evidence>
<feature type="non-terminal residue" evidence="1">
    <location>
        <position position="1"/>
    </location>
</feature>
<name>A0A816CQV9_9BILA</name>
<dbReference type="Proteomes" id="UP000663829">
    <property type="component" value="Unassembled WGS sequence"/>
</dbReference>
<gene>
    <name evidence="1" type="ORF">GPM918_LOCUS44026</name>
    <name evidence="2" type="ORF">SRO942_LOCUS45707</name>
</gene>
<evidence type="ECO:0008006" key="4">
    <source>
        <dbReference type="Google" id="ProtNLM"/>
    </source>
</evidence>
<proteinExistence type="predicted"/>
<sequence length="172" mass="19853">LEYYEQLLVTLTTSRILRRFQAWRCCGNGATWDTMIFLKDIELMGQANPRKKCCSCNLCCCCDCCSEAAQYIEIKGSFGSELFRLPRNEVPDACVQIPGAAVTFKTKQPQRTTISPENYPIRSQPIMLESIFNLLSHENGYKWLEQKQKKITQLNDTNCDEKTLMERMSRTQ</sequence>
<protein>
    <recommendedName>
        <fullName evidence="4">Phospholipid scramblase</fullName>
    </recommendedName>
</protein>
<evidence type="ECO:0000313" key="1">
    <source>
        <dbReference type="EMBL" id="CAF1625801.1"/>
    </source>
</evidence>
<reference evidence="1" key="1">
    <citation type="submission" date="2021-02" db="EMBL/GenBank/DDBJ databases">
        <authorList>
            <person name="Nowell W R."/>
        </authorList>
    </citation>
    <scope>NUCLEOTIDE SEQUENCE</scope>
</reference>
<comment type="caution">
    <text evidence="1">The sequence shown here is derived from an EMBL/GenBank/DDBJ whole genome shotgun (WGS) entry which is preliminary data.</text>
</comment>
<keyword evidence="3" id="KW-1185">Reference proteome</keyword>
<feature type="non-terminal residue" evidence="1">
    <location>
        <position position="172"/>
    </location>
</feature>
<organism evidence="1 3">
    <name type="scientific">Didymodactylos carnosus</name>
    <dbReference type="NCBI Taxonomy" id="1234261"/>
    <lineage>
        <taxon>Eukaryota</taxon>
        <taxon>Metazoa</taxon>
        <taxon>Spiralia</taxon>
        <taxon>Gnathifera</taxon>
        <taxon>Rotifera</taxon>
        <taxon>Eurotatoria</taxon>
        <taxon>Bdelloidea</taxon>
        <taxon>Philodinida</taxon>
        <taxon>Philodinidae</taxon>
        <taxon>Didymodactylos</taxon>
    </lineage>
</organism>
<dbReference type="OrthoDB" id="10028542at2759"/>
<dbReference type="Proteomes" id="UP000681722">
    <property type="component" value="Unassembled WGS sequence"/>
</dbReference>
<dbReference type="EMBL" id="CAJNOQ010042055">
    <property type="protein sequence ID" value="CAF1625801.1"/>
    <property type="molecule type" value="Genomic_DNA"/>
</dbReference>
<accession>A0A816CQV9</accession>
<evidence type="ECO:0000313" key="3">
    <source>
        <dbReference type="Proteomes" id="UP000663829"/>
    </source>
</evidence>
<dbReference type="EMBL" id="CAJOBC010109540">
    <property type="protein sequence ID" value="CAF4519643.1"/>
    <property type="molecule type" value="Genomic_DNA"/>
</dbReference>